<proteinExistence type="predicted"/>
<gene>
    <name evidence="1" type="ORF">AFUS01_LOCUS20720</name>
</gene>
<accession>A0A8J2K2V7</accession>
<evidence type="ECO:0000313" key="1">
    <source>
        <dbReference type="EMBL" id="CAG7732188.1"/>
    </source>
</evidence>
<protein>
    <submittedName>
        <fullName evidence="1">Uncharacterized protein</fullName>
    </submittedName>
</protein>
<dbReference type="EMBL" id="CAJVCH010226392">
    <property type="protein sequence ID" value="CAG7732188.1"/>
    <property type="molecule type" value="Genomic_DNA"/>
</dbReference>
<sequence>MWGSLFIIPFEKRCCSTSSPSTSRPFQVPHDPRFTPEVSKEIIPTHFTTFHAESLTPEERHQDPTKECVAGFTRLISCREKSSYARTSLHPDPVGIKPYNMSCSYSILMKTIVGT</sequence>
<organism evidence="1 2">
    <name type="scientific">Allacma fusca</name>
    <dbReference type="NCBI Taxonomy" id="39272"/>
    <lineage>
        <taxon>Eukaryota</taxon>
        <taxon>Metazoa</taxon>
        <taxon>Ecdysozoa</taxon>
        <taxon>Arthropoda</taxon>
        <taxon>Hexapoda</taxon>
        <taxon>Collembola</taxon>
        <taxon>Symphypleona</taxon>
        <taxon>Sminthuridae</taxon>
        <taxon>Allacma</taxon>
    </lineage>
</organism>
<dbReference type="AlphaFoldDB" id="A0A8J2K2V7"/>
<keyword evidence="2" id="KW-1185">Reference proteome</keyword>
<comment type="caution">
    <text evidence="1">The sequence shown here is derived from an EMBL/GenBank/DDBJ whole genome shotgun (WGS) entry which is preliminary data.</text>
</comment>
<name>A0A8J2K2V7_9HEXA</name>
<reference evidence="1" key="1">
    <citation type="submission" date="2021-06" db="EMBL/GenBank/DDBJ databases">
        <authorList>
            <person name="Hodson N. C."/>
            <person name="Mongue J. A."/>
            <person name="Jaron S. K."/>
        </authorList>
    </citation>
    <scope>NUCLEOTIDE SEQUENCE</scope>
</reference>
<dbReference type="Proteomes" id="UP000708208">
    <property type="component" value="Unassembled WGS sequence"/>
</dbReference>
<evidence type="ECO:0000313" key="2">
    <source>
        <dbReference type="Proteomes" id="UP000708208"/>
    </source>
</evidence>